<evidence type="ECO:0000313" key="2">
    <source>
        <dbReference type="Proteomes" id="UP000053105"/>
    </source>
</evidence>
<sequence length="68" mass="7577">MRNLDLAHPHTNPDVVFYFKTTLSFFGAVNELEVRCRLATNVSVLLEPTAQSVWTASRSGSLSRVIVL</sequence>
<name>A0A0M9AD67_9HYME</name>
<dbReference type="AlphaFoldDB" id="A0A0M9AD67"/>
<evidence type="ECO:0000313" key="1">
    <source>
        <dbReference type="EMBL" id="KOX80729.1"/>
    </source>
</evidence>
<reference evidence="1 2" key="1">
    <citation type="submission" date="2015-07" db="EMBL/GenBank/DDBJ databases">
        <title>The genome of Melipona quadrifasciata.</title>
        <authorList>
            <person name="Pan H."/>
            <person name="Kapheim K."/>
        </authorList>
    </citation>
    <scope>NUCLEOTIDE SEQUENCE [LARGE SCALE GENOMIC DNA]</scope>
    <source>
        <strain evidence="1">0111107301</strain>
        <tissue evidence="1">Whole body</tissue>
    </source>
</reference>
<protein>
    <submittedName>
        <fullName evidence="1">Uncharacterized protein</fullName>
    </submittedName>
</protein>
<organism evidence="1 2">
    <name type="scientific">Melipona quadrifasciata</name>
    <dbReference type="NCBI Taxonomy" id="166423"/>
    <lineage>
        <taxon>Eukaryota</taxon>
        <taxon>Metazoa</taxon>
        <taxon>Ecdysozoa</taxon>
        <taxon>Arthropoda</taxon>
        <taxon>Hexapoda</taxon>
        <taxon>Insecta</taxon>
        <taxon>Pterygota</taxon>
        <taxon>Neoptera</taxon>
        <taxon>Endopterygota</taxon>
        <taxon>Hymenoptera</taxon>
        <taxon>Apocrita</taxon>
        <taxon>Aculeata</taxon>
        <taxon>Apoidea</taxon>
        <taxon>Anthophila</taxon>
        <taxon>Apidae</taxon>
        <taxon>Melipona</taxon>
    </lineage>
</organism>
<accession>A0A0M9AD67</accession>
<proteinExistence type="predicted"/>
<keyword evidence="2" id="KW-1185">Reference proteome</keyword>
<dbReference type="Proteomes" id="UP000053105">
    <property type="component" value="Unassembled WGS sequence"/>
</dbReference>
<dbReference type="EMBL" id="KQ435698">
    <property type="protein sequence ID" value="KOX80729.1"/>
    <property type="molecule type" value="Genomic_DNA"/>
</dbReference>
<gene>
    <name evidence="1" type="ORF">WN51_02017</name>
</gene>